<dbReference type="RefSeq" id="WP_394824421.1">
    <property type="nucleotide sequence ID" value="NZ_CP089984.1"/>
</dbReference>
<keyword evidence="2" id="KW-1185">Reference proteome</keyword>
<evidence type="ECO:0008006" key="3">
    <source>
        <dbReference type="Google" id="ProtNLM"/>
    </source>
</evidence>
<gene>
    <name evidence="1" type="ORF">LZC94_44150</name>
</gene>
<accession>A0ABZ2LV41</accession>
<proteinExistence type="predicted"/>
<evidence type="ECO:0000313" key="2">
    <source>
        <dbReference type="Proteomes" id="UP001370348"/>
    </source>
</evidence>
<protein>
    <recommendedName>
        <fullName evidence="3">Transposase</fullName>
    </recommendedName>
</protein>
<organism evidence="1 2">
    <name type="scientific">Pendulispora albinea</name>
    <dbReference type="NCBI Taxonomy" id="2741071"/>
    <lineage>
        <taxon>Bacteria</taxon>
        <taxon>Pseudomonadati</taxon>
        <taxon>Myxococcota</taxon>
        <taxon>Myxococcia</taxon>
        <taxon>Myxococcales</taxon>
        <taxon>Sorangiineae</taxon>
        <taxon>Pendulisporaceae</taxon>
        <taxon>Pendulispora</taxon>
    </lineage>
</organism>
<dbReference type="EMBL" id="CP089984">
    <property type="protein sequence ID" value="WXB14799.1"/>
    <property type="molecule type" value="Genomic_DNA"/>
</dbReference>
<name>A0ABZ2LV41_9BACT</name>
<sequence>MMFIARMARHDANWWAERIKELAQSGDAAGIARRHSVRERTLIWWRSELERRARTAGPTRLLPVVVTRPATVERDIELVVEAGPARITMRGAITAEHLAVLVAAAARAC</sequence>
<reference evidence="1 2" key="1">
    <citation type="submission" date="2021-12" db="EMBL/GenBank/DDBJ databases">
        <title>Discovery of the Pendulisporaceae a myxobacterial family with distinct sporulation behavior and unique specialized metabolism.</title>
        <authorList>
            <person name="Garcia R."/>
            <person name="Popoff A."/>
            <person name="Bader C.D."/>
            <person name="Loehr J."/>
            <person name="Walesch S."/>
            <person name="Walt C."/>
            <person name="Boldt J."/>
            <person name="Bunk B."/>
            <person name="Haeckl F.J.F.P.J."/>
            <person name="Gunesch A.P."/>
            <person name="Birkelbach J."/>
            <person name="Nuebel U."/>
            <person name="Pietschmann T."/>
            <person name="Bach T."/>
            <person name="Mueller R."/>
        </authorList>
    </citation>
    <scope>NUCLEOTIDE SEQUENCE [LARGE SCALE GENOMIC DNA]</scope>
    <source>
        <strain evidence="1 2">MSr11954</strain>
    </source>
</reference>
<dbReference type="Proteomes" id="UP001370348">
    <property type="component" value="Chromosome"/>
</dbReference>
<evidence type="ECO:0000313" key="1">
    <source>
        <dbReference type="EMBL" id="WXB14799.1"/>
    </source>
</evidence>